<keyword evidence="2" id="KW-1185">Reference proteome</keyword>
<accession>A0A316L6B9</accession>
<gene>
    <name evidence="1" type="ORF">DKG77_06520</name>
</gene>
<sequence length="135" mass="15577">MSATAQKHEGPRTGKSAKADMTAAQIATLHTKKLTLALDLSQGQQKQVMQISLEEAEMRKTKHEEIRAKKESGVWKKPTAEERFEIENARLDYQIAQHQKMKKVLSDEQYQTWKKLKLRKAMNGKKKMQEKGRRG</sequence>
<evidence type="ECO:0000313" key="2">
    <source>
        <dbReference type="Proteomes" id="UP000245762"/>
    </source>
</evidence>
<dbReference type="Proteomes" id="UP000245762">
    <property type="component" value="Unassembled WGS sequence"/>
</dbReference>
<name>A0A316L6B9_9FLAO</name>
<comment type="caution">
    <text evidence="1">The sequence shown here is derived from an EMBL/GenBank/DDBJ whole genome shotgun (WGS) entry which is preliminary data.</text>
</comment>
<evidence type="ECO:0008006" key="3">
    <source>
        <dbReference type="Google" id="ProtNLM"/>
    </source>
</evidence>
<dbReference type="AlphaFoldDB" id="A0A316L6B9"/>
<dbReference type="EMBL" id="QGEG01000001">
    <property type="protein sequence ID" value="PWL40459.1"/>
    <property type="molecule type" value="Genomic_DNA"/>
</dbReference>
<proteinExistence type="predicted"/>
<reference evidence="1 2" key="1">
    <citation type="submission" date="2018-05" db="EMBL/GenBank/DDBJ databases">
        <title>Complete genome sequence of Flagellimonas aquimarina ECD12 isolated from seaweed Ecklonia cava.</title>
        <authorList>
            <person name="Choi S."/>
            <person name="Seong C."/>
        </authorList>
    </citation>
    <scope>NUCLEOTIDE SEQUENCE [LARGE SCALE GENOMIC DNA]</scope>
    <source>
        <strain evidence="1 2">ECD12</strain>
    </source>
</reference>
<evidence type="ECO:0000313" key="1">
    <source>
        <dbReference type="EMBL" id="PWL40459.1"/>
    </source>
</evidence>
<protein>
    <recommendedName>
        <fullName evidence="3">DUF4890 domain-containing protein</fullName>
    </recommendedName>
</protein>
<organism evidence="1 2">
    <name type="scientific">Flagellimonas aquimarina</name>
    <dbReference type="NCBI Taxonomy" id="2201895"/>
    <lineage>
        <taxon>Bacteria</taxon>
        <taxon>Pseudomonadati</taxon>
        <taxon>Bacteroidota</taxon>
        <taxon>Flavobacteriia</taxon>
        <taxon>Flavobacteriales</taxon>
        <taxon>Flavobacteriaceae</taxon>
        <taxon>Flagellimonas</taxon>
    </lineage>
</organism>